<gene>
    <name evidence="2" type="ORF">MAQ5080_00755</name>
</gene>
<dbReference type="Gene3D" id="3.30.70.100">
    <property type="match status" value="1"/>
</dbReference>
<dbReference type="OrthoDB" id="9812192at2"/>
<evidence type="ECO:0000313" key="2">
    <source>
        <dbReference type="EMBL" id="SBS27248.1"/>
    </source>
</evidence>
<dbReference type="STRING" id="295068.MAQ5080_00755"/>
<keyword evidence="2" id="KW-0503">Monooxygenase</keyword>
<sequence>MSKIILQGYILVPAAELETVQSELRTHIQLTLAEQGCLAFSVTQSAVNPLRFDVYEEFVDQSAFDAHQQRVGNSNWGAVTVNVERHYQISQT</sequence>
<organism evidence="2 3">
    <name type="scientific">Marinomonas aquimarina</name>
    <dbReference type="NCBI Taxonomy" id="295068"/>
    <lineage>
        <taxon>Bacteria</taxon>
        <taxon>Pseudomonadati</taxon>
        <taxon>Pseudomonadota</taxon>
        <taxon>Gammaproteobacteria</taxon>
        <taxon>Oceanospirillales</taxon>
        <taxon>Oceanospirillaceae</taxon>
        <taxon>Marinomonas</taxon>
    </lineage>
</organism>
<dbReference type="AlphaFoldDB" id="A0A1A8T796"/>
<feature type="domain" description="ABM" evidence="1">
    <location>
        <begin position="4"/>
        <end position="70"/>
    </location>
</feature>
<proteinExistence type="predicted"/>
<dbReference type="InterPro" id="IPR011008">
    <property type="entry name" value="Dimeric_a/b-barrel"/>
</dbReference>
<keyword evidence="2" id="KW-0560">Oxidoreductase</keyword>
<dbReference type="Pfam" id="PF03992">
    <property type="entry name" value="ABM"/>
    <property type="match status" value="1"/>
</dbReference>
<dbReference type="Proteomes" id="UP000092627">
    <property type="component" value="Unassembled WGS sequence"/>
</dbReference>
<dbReference type="SUPFAM" id="SSF54909">
    <property type="entry name" value="Dimeric alpha+beta barrel"/>
    <property type="match status" value="1"/>
</dbReference>
<accession>A0A1A8T796</accession>
<protein>
    <submittedName>
        <fullName evidence="2">Antibiotic biosynthesis monooxygenase</fullName>
    </submittedName>
</protein>
<reference evidence="2 3" key="1">
    <citation type="submission" date="2016-06" db="EMBL/GenBank/DDBJ databases">
        <authorList>
            <person name="Kjaerup R.B."/>
            <person name="Dalgaard T.S."/>
            <person name="Juul-Madsen H.R."/>
        </authorList>
    </citation>
    <scope>NUCLEOTIDE SEQUENCE [LARGE SCALE GENOMIC DNA]</scope>
    <source>
        <strain evidence="2 3">CECT 5080</strain>
    </source>
</reference>
<keyword evidence="3" id="KW-1185">Reference proteome</keyword>
<dbReference type="InterPro" id="IPR007138">
    <property type="entry name" value="ABM_dom"/>
</dbReference>
<dbReference type="RefSeq" id="WP_067207421.1">
    <property type="nucleotide sequence ID" value="NZ_FLOC01000003.1"/>
</dbReference>
<dbReference type="EMBL" id="FLOC01000003">
    <property type="protein sequence ID" value="SBS27248.1"/>
    <property type="molecule type" value="Genomic_DNA"/>
</dbReference>
<name>A0A1A8T796_9GAMM</name>
<dbReference type="GO" id="GO:0004497">
    <property type="term" value="F:monooxygenase activity"/>
    <property type="evidence" value="ECO:0007669"/>
    <property type="project" value="UniProtKB-KW"/>
</dbReference>
<evidence type="ECO:0000313" key="3">
    <source>
        <dbReference type="Proteomes" id="UP000092627"/>
    </source>
</evidence>
<evidence type="ECO:0000259" key="1">
    <source>
        <dbReference type="Pfam" id="PF03992"/>
    </source>
</evidence>